<feature type="transmembrane region" description="Helical" evidence="1">
    <location>
        <begin position="48"/>
        <end position="68"/>
    </location>
</feature>
<keyword evidence="1" id="KW-1133">Transmembrane helix</keyword>
<protein>
    <submittedName>
        <fullName evidence="2">Uncharacterized protein</fullName>
    </submittedName>
</protein>
<proteinExistence type="predicted"/>
<dbReference type="STRING" id="717646.M2MH34"/>
<accession>M2MH34</accession>
<keyword evidence="1" id="KW-0472">Membrane</keyword>
<reference evidence="2 3" key="1">
    <citation type="journal article" date="2012" name="PLoS Pathog.">
        <title>Diverse lifestyles and strategies of plant pathogenesis encoded in the genomes of eighteen Dothideomycetes fungi.</title>
        <authorList>
            <person name="Ohm R.A."/>
            <person name="Feau N."/>
            <person name="Henrissat B."/>
            <person name="Schoch C.L."/>
            <person name="Horwitz B.A."/>
            <person name="Barry K.W."/>
            <person name="Condon B.J."/>
            <person name="Copeland A.C."/>
            <person name="Dhillon B."/>
            <person name="Glaser F."/>
            <person name="Hesse C.N."/>
            <person name="Kosti I."/>
            <person name="LaButti K."/>
            <person name="Lindquist E.A."/>
            <person name="Lucas S."/>
            <person name="Salamov A.A."/>
            <person name="Bradshaw R.E."/>
            <person name="Ciuffetti L."/>
            <person name="Hamelin R.C."/>
            <person name="Kema G.H.J."/>
            <person name="Lawrence C."/>
            <person name="Scott J.A."/>
            <person name="Spatafora J.W."/>
            <person name="Turgeon B.G."/>
            <person name="de Wit P.J.G.M."/>
            <person name="Zhong S."/>
            <person name="Goodwin S.B."/>
            <person name="Grigoriev I.V."/>
        </authorList>
    </citation>
    <scope>NUCLEOTIDE SEQUENCE [LARGE SCALE GENOMIC DNA]</scope>
    <source>
        <strain evidence="2 3">UAMH 10762</strain>
    </source>
</reference>
<organism evidence="2 3">
    <name type="scientific">Baudoinia panamericana (strain UAMH 10762)</name>
    <name type="common">Angels' share fungus</name>
    <name type="synonym">Baudoinia compniacensis (strain UAMH 10762)</name>
    <dbReference type="NCBI Taxonomy" id="717646"/>
    <lineage>
        <taxon>Eukaryota</taxon>
        <taxon>Fungi</taxon>
        <taxon>Dikarya</taxon>
        <taxon>Ascomycota</taxon>
        <taxon>Pezizomycotina</taxon>
        <taxon>Dothideomycetes</taxon>
        <taxon>Dothideomycetidae</taxon>
        <taxon>Mycosphaerellales</taxon>
        <taxon>Teratosphaeriaceae</taxon>
        <taxon>Baudoinia</taxon>
    </lineage>
</organism>
<name>M2MH34_BAUPA</name>
<keyword evidence="3" id="KW-1185">Reference proteome</keyword>
<dbReference type="KEGG" id="bcom:BAUCODRAFT_34691"/>
<gene>
    <name evidence="2" type="ORF">BAUCODRAFT_34691</name>
</gene>
<dbReference type="OrthoDB" id="3556830at2759"/>
<keyword evidence="1" id="KW-0812">Transmembrane</keyword>
<evidence type="ECO:0000256" key="1">
    <source>
        <dbReference type="SAM" id="Phobius"/>
    </source>
</evidence>
<dbReference type="GeneID" id="19112483"/>
<evidence type="ECO:0000313" key="2">
    <source>
        <dbReference type="EMBL" id="EMC95931.1"/>
    </source>
</evidence>
<dbReference type="Proteomes" id="UP000011761">
    <property type="component" value="Unassembled WGS sequence"/>
</dbReference>
<dbReference type="AlphaFoldDB" id="M2MH34"/>
<dbReference type="EMBL" id="KB445556">
    <property type="protein sequence ID" value="EMC95931.1"/>
    <property type="molecule type" value="Genomic_DNA"/>
</dbReference>
<sequence length="69" mass="7764">MRAHESSCKVSMLAGPYADKMDIASNNDNCYYNAYGQVVCNNGGWYSWGRWLVLALVIIGAFLIFFLFS</sequence>
<dbReference type="RefSeq" id="XP_007676831.1">
    <property type="nucleotide sequence ID" value="XM_007678641.1"/>
</dbReference>
<evidence type="ECO:0000313" key="3">
    <source>
        <dbReference type="Proteomes" id="UP000011761"/>
    </source>
</evidence>
<dbReference type="HOGENOM" id="CLU_2775554_0_0_1"/>